<comment type="catalytic activity">
    <reaction evidence="6">
        <text>L-glutamate + acetyl-CoA = N-acetyl-L-glutamate + CoA + H(+)</text>
        <dbReference type="Rhea" id="RHEA:24292"/>
        <dbReference type="ChEBI" id="CHEBI:15378"/>
        <dbReference type="ChEBI" id="CHEBI:29985"/>
        <dbReference type="ChEBI" id="CHEBI:44337"/>
        <dbReference type="ChEBI" id="CHEBI:57287"/>
        <dbReference type="ChEBI" id="CHEBI:57288"/>
        <dbReference type="EC" id="2.3.1.1"/>
    </reaction>
</comment>
<feature type="site" description="Involved in the stabilization of negative charge on the oxyanion by the formation of the oxyanion hole" evidence="6">
    <location>
        <position position="116"/>
    </location>
</feature>
<dbReference type="EC" id="2.3.1.1" evidence="6"/>
<feature type="binding site" evidence="6">
    <location>
        <position position="275"/>
    </location>
    <ligand>
        <name>substrate</name>
    </ligand>
</feature>
<dbReference type="NCBIfam" id="NF003802">
    <property type="entry name" value="PRK05388.1"/>
    <property type="match status" value="1"/>
</dbReference>
<protein>
    <recommendedName>
        <fullName evidence="6">Arginine biosynthesis bifunctional protein ArgJ</fullName>
    </recommendedName>
    <domain>
        <recommendedName>
            <fullName evidence="6">Glutamate N-acetyltransferase</fullName>
            <ecNumber evidence="6">2.3.1.35</ecNumber>
        </recommendedName>
        <alternativeName>
            <fullName evidence="6">Ornithine acetyltransferase</fullName>
            <shortName evidence="6">OATase</shortName>
        </alternativeName>
        <alternativeName>
            <fullName evidence="6">Ornithine transacetylase</fullName>
        </alternativeName>
    </domain>
    <domain>
        <recommendedName>
            <fullName evidence="6">Amino-acid acetyltransferase</fullName>
            <ecNumber evidence="6">2.3.1.1</ecNumber>
        </recommendedName>
        <alternativeName>
            <fullName evidence="6">N-acetylglutamate synthase</fullName>
            <shortName evidence="6">AGSase</shortName>
        </alternativeName>
    </domain>
    <component>
        <recommendedName>
            <fullName evidence="6">Arginine biosynthesis bifunctional protein ArgJ alpha chain</fullName>
        </recommendedName>
    </component>
    <component>
        <recommendedName>
            <fullName evidence="6">Arginine biosynthesis bifunctional protein ArgJ beta chain</fullName>
        </recommendedName>
    </component>
</protein>
<feature type="site" description="Cleavage; by autolysis" evidence="6">
    <location>
        <begin position="190"/>
        <end position="191"/>
    </location>
</feature>
<comment type="pathway">
    <text evidence="6">Amino-acid biosynthesis; L-arginine biosynthesis; L-ornithine and N-acetyl-L-glutamate from L-glutamate and N(2)-acetyl-L-ornithine (cyclic): step 1/1.</text>
</comment>
<feature type="chain" id="PRO_5044911016" description="Arginine biosynthesis bifunctional protein ArgJ beta chain" evidence="6">
    <location>
        <begin position="191"/>
        <end position="404"/>
    </location>
</feature>
<comment type="similarity">
    <text evidence="1 6">Belongs to the ArgJ family.</text>
</comment>
<dbReference type="SUPFAM" id="SSF56266">
    <property type="entry name" value="DmpA/ArgJ-like"/>
    <property type="match status" value="1"/>
</dbReference>
<feature type="binding site" evidence="6">
    <location>
        <position position="180"/>
    </location>
    <ligand>
        <name>substrate</name>
    </ligand>
</feature>
<reference evidence="8" key="1">
    <citation type="journal article" date="2019" name="Int. J. Syst. Evol. Microbiol.">
        <title>The Global Catalogue of Microorganisms (GCM) 10K type strain sequencing project: providing services to taxonomists for standard genome sequencing and annotation.</title>
        <authorList>
            <consortium name="The Broad Institute Genomics Platform"/>
            <consortium name="The Broad Institute Genome Sequencing Center for Infectious Disease"/>
            <person name="Wu L."/>
            <person name="Ma J."/>
        </authorList>
    </citation>
    <scope>NUCLEOTIDE SEQUENCE [LARGE SCALE GENOMIC DNA]</scope>
    <source>
        <strain evidence="8">KCTC 52640</strain>
    </source>
</reference>
<dbReference type="InterPro" id="IPR042195">
    <property type="entry name" value="ArgJ_beta_C"/>
</dbReference>
<keyword evidence="6" id="KW-0028">Amino-acid biosynthesis</keyword>
<keyword evidence="6" id="KW-0511">Multifunctional enzyme</keyword>
<feature type="binding site" evidence="6">
    <location>
        <position position="153"/>
    </location>
    <ligand>
        <name>substrate</name>
    </ligand>
</feature>
<dbReference type="RefSeq" id="WP_380685538.1">
    <property type="nucleotide sequence ID" value="NZ_JBHRSS010000001.1"/>
</dbReference>
<keyword evidence="5 6" id="KW-0012">Acyltransferase</keyword>
<feature type="site" description="Involved in the stabilization of negative charge on the oxyanion by the formation of the oxyanion hole" evidence="6">
    <location>
        <position position="117"/>
    </location>
</feature>
<keyword evidence="4 6" id="KW-0068">Autocatalytic cleavage</keyword>
<dbReference type="Proteomes" id="UP001595462">
    <property type="component" value="Unassembled WGS sequence"/>
</dbReference>
<evidence type="ECO:0000256" key="2">
    <source>
        <dbReference type="ARBA" id="ARBA00011475"/>
    </source>
</evidence>
<dbReference type="PANTHER" id="PTHR23100">
    <property type="entry name" value="ARGININE BIOSYNTHESIS BIFUNCTIONAL PROTEIN ARGJ"/>
    <property type="match status" value="1"/>
</dbReference>
<dbReference type="HAMAP" id="MF_01106">
    <property type="entry name" value="ArgJ"/>
    <property type="match status" value="1"/>
</dbReference>
<dbReference type="InterPro" id="IPR002813">
    <property type="entry name" value="Arg_biosynth_ArgJ"/>
</dbReference>
<sequence length="404" mass="41524">MAVNLIAPARLEAVPGARWAVAEAAIKKPGRPDMALLLLPETATLAGVFTRNAFAAAPVRVAQQHMATGRARALLVNSGNANAGTGRGGLADAQACCARAAELLGLDAEQVLPFSTGVIGQALPLDRMQGAIDTLASGLDEDGWLAAADAIRTTDTVAKGASRAVDIGSGQRIVLTGIAKGSGMIRPDMATMLAFIATDAAIDSDDLDAALRAAMADSFNAISVDGDTSTNDACMLCATGAGPGLSASDSGWPLFVSALTDLARELAQAIVRDGEGATRFITLAVTGARDPEEAREVGFTVAHSPLVKTACFAGDPNWGRILAAVGRARVADFSIDRVAIALDDVALVADGEPCADYAEADGAAVMARSEYTIAIDLGRGSGEATIWTSDLSYEYVRINAEYRS</sequence>
<organism evidence="7 8">
    <name type="scientific">Salinisphaera aquimarina</name>
    <dbReference type="NCBI Taxonomy" id="2094031"/>
    <lineage>
        <taxon>Bacteria</taxon>
        <taxon>Pseudomonadati</taxon>
        <taxon>Pseudomonadota</taxon>
        <taxon>Gammaproteobacteria</taxon>
        <taxon>Salinisphaerales</taxon>
        <taxon>Salinisphaeraceae</taxon>
        <taxon>Salinisphaera</taxon>
    </lineage>
</organism>
<evidence type="ECO:0000313" key="8">
    <source>
        <dbReference type="Proteomes" id="UP001595462"/>
    </source>
</evidence>
<proteinExistence type="inferred from homology"/>
<keyword evidence="6" id="KW-0963">Cytoplasm</keyword>
<evidence type="ECO:0000256" key="1">
    <source>
        <dbReference type="ARBA" id="ARBA00006774"/>
    </source>
</evidence>
<comment type="function">
    <text evidence="6">Catalyzes two activities which are involved in the cyclic version of arginine biosynthesis: the synthesis of N-acetylglutamate from glutamate and acetyl-CoA as the acetyl donor, and of ornithine by transacetylation between N(2)-acetylornithine and glutamate.</text>
</comment>
<accession>A0ABV7EKN2</accession>
<dbReference type="Pfam" id="PF01960">
    <property type="entry name" value="ArgJ"/>
    <property type="match status" value="1"/>
</dbReference>
<comment type="subcellular location">
    <subcellularLocation>
        <location evidence="6">Cytoplasm</location>
    </subcellularLocation>
</comment>
<feature type="chain" id="PRO_5044911017" description="Arginine biosynthesis bifunctional protein ArgJ alpha chain" evidence="6">
    <location>
        <begin position="1"/>
        <end position="190"/>
    </location>
</feature>
<dbReference type="GO" id="GO:0004358">
    <property type="term" value="F:L-glutamate N-acetyltransferase activity, acting on acetyl-L-ornithine as donor"/>
    <property type="evidence" value="ECO:0007669"/>
    <property type="project" value="UniProtKB-EC"/>
</dbReference>
<feature type="binding site" evidence="6">
    <location>
        <position position="404"/>
    </location>
    <ligand>
        <name>substrate</name>
    </ligand>
</feature>
<feature type="active site" description="Nucleophile" evidence="6">
    <location>
        <position position="191"/>
    </location>
</feature>
<dbReference type="CDD" id="cd02152">
    <property type="entry name" value="OAT"/>
    <property type="match status" value="1"/>
</dbReference>
<dbReference type="EC" id="2.3.1.35" evidence="6"/>
<evidence type="ECO:0000256" key="3">
    <source>
        <dbReference type="ARBA" id="ARBA00022679"/>
    </source>
</evidence>
<gene>
    <name evidence="6 7" type="primary">argJ</name>
    <name evidence="7" type="ORF">ACFOSU_00960</name>
</gene>
<name>A0ABV7EKN2_9GAMM</name>
<dbReference type="InterPro" id="IPR016117">
    <property type="entry name" value="ArgJ-like_dom_sf"/>
</dbReference>
<keyword evidence="8" id="KW-1185">Reference proteome</keyword>
<comment type="pathway">
    <text evidence="6">Amino-acid biosynthesis; L-arginine biosynthesis; N(2)-acetyl-L-ornithine from L-glutamate: step 1/4.</text>
</comment>
<dbReference type="Gene3D" id="3.60.70.12">
    <property type="entry name" value="L-amino peptidase D-ALA esterase/amidase"/>
    <property type="match status" value="1"/>
</dbReference>
<feature type="binding site" evidence="6">
    <location>
        <position position="191"/>
    </location>
    <ligand>
        <name>substrate</name>
    </ligand>
</feature>
<evidence type="ECO:0000256" key="4">
    <source>
        <dbReference type="ARBA" id="ARBA00022813"/>
    </source>
</evidence>
<dbReference type="NCBIfam" id="TIGR00120">
    <property type="entry name" value="ArgJ"/>
    <property type="match status" value="1"/>
</dbReference>
<keyword evidence="3 6" id="KW-0808">Transferase</keyword>
<comment type="catalytic activity">
    <reaction evidence="6">
        <text>N(2)-acetyl-L-ornithine + L-glutamate = N-acetyl-L-glutamate + L-ornithine</text>
        <dbReference type="Rhea" id="RHEA:15349"/>
        <dbReference type="ChEBI" id="CHEBI:29985"/>
        <dbReference type="ChEBI" id="CHEBI:44337"/>
        <dbReference type="ChEBI" id="CHEBI:46911"/>
        <dbReference type="ChEBI" id="CHEBI:57805"/>
        <dbReference type="EC" id="2.3.1.35"/>
    </reaction>
</comment>
<comment type="subunit">
    <text evidence="2 6">Heterotetramer of two alpha and two beta chains.</text>
</comment>
<comment type="caution">
    <text evidence="7">The sequence shown here is derived from an EMBL/GenBank/DDBJ whole genome shotgun (WGS) entry which is preliminary data.</text>
</comment>
<feature type="binding site" evidence="6">
    <location>
        <position position="399"/>
    </location>
    <ligand>
        <name>substrate</name>
    </ligand>
</feature>
<dbReference type="Gene3D" id="3.10.20.340">
    <property type="entry name" value="ArgJ beta chain, C-terminal domain"/>
    <property type="match status" value="1"/>
</dbReference>
<evidence type="ECO:0000313" key="7">
    <source>
        <dbReference type="EMBL" id="MFC3102456.1"/>
    </source>
</evidence>
<keyword evidence="6" id="KW-0055">Arginine biosynthesis</keyword>
<dbReference type="EMBL" id="JBHRSS010000001">
    <property type="protein sequence ID" value="MFC3102456.1"/>
    <property type="molecule type" value="Genomic_DNA"/>
</dbReference>
<evidence type="ECO:0000256" key="6">
    <source>
        <dbReference type="HAMAP-Rule" id="MF_01106"/>
    </source>
</evidence>
<dbReference type="PANTHER" id="PTHR23100:SF0">
    <property type="entry name" value="ARGININE BIOSYNTHESIS BIFUNCTIONAL PROTEIN ARGJ, MITOCHONDRIAL"/>
    <property type="match status" value="1"/>
</dbReference>
<evidence type="ECO:0000256" key="5">
    <source>
        <dbReference type="ARBA" id="ARBA00023315"/>
    </source>
</evidence>